<organism evidence="1 2">
    <name type="scientific">Plasmodium ovale curtisi</name>
    <dbReference type="NCBI Taxonomy" id="864141"/>
    <lineage>
        <taxon>Eukaryota</taxon>
        <taxon>Sar</taxon>
        <taxon>Alveolata</taxon>
        <taxon>Apicomplexa</taxon>
        <taxon>Aconoidasida</taxon>
        <taxon>Haemosporida</taxon>
        <taxon>Plasmodiidae</taxon>
        <taxon>Plasmodium</taxon>
        <taxon>Plasmodium (Plasmodium)</taxon>
    </lineage>
</organism>
<dbReference type="EMBL" id="FLQV01002992">
    <property type="protein sequence ID" value="SBT02023.1"/>
    <property type="molecule type" value="Genomic_DNA"/>
</dbReference>
<dbReference type="Pfam" id="PF05795">
    <property type="entry name" value="Plasmodium_Vir"/>
    <property type="match status" value="2"/>
</dbReference>
<dbReference type="Proteomes" id="UP000078546">
    <property type="component" value="Unassembled WGS sequence"/>
</dbReference>
<reference evidence="2" key="1">
    <citation type="submission" date="2016-05" db="EMBL/GenBank/DDBJ databases">
        <authorList>
            <person name="Naeem Raeece"/>
        </authorList>
    </citation>
    <scope>NUCLEOTIDE SEQUENCE [LARGE SCALE GENOMIC DNA]</scope>
</reference>
<dbReference type="InterPro" id="IPR008780">
    <property type="entry name" value="Plasmodium_Vir"/>
</dbReference>
<sequence length="339" mass="38980">MDTSGIDELEGRLIHLPSYVMYNNLKSQNDIEYCNKYFNDLLLLKSNDSEIKNLCENAAGILKHVAEQLKTKSTIREYCAYFNFYIYYQIKKKFSSYSSSDIENIISEIHSGLGNINNVLSENKCSFKYTSSNIELDKWMDMKSMYDYNKNYNYIENNYPTNDETCKINNEYLKNIKPLYEKWNVACCNGGPKCNFYYYDCVNIKDPDELLNKIKCNDLPKADLRDSAPEAGIALSGEKGYDLHLQDEQSEGGDNDASTLGPLKSSITFIVPLIGTPLICSFLYKFSPLGPWLRSKIKQNINIKHITNNDSTDELLEYTSQYADINSNNIPYNISYQNI</sequence>
<name>A0A1A8XBH8_PLAOA</name>
<proteinExistence type="predicted"/>
<evidence type="ECO:0000313" key="1">
    <source>
        <dbReference type="EMBL" id="SBT02023.1"/>
    </source>
</evidence>
<dbReference type="VEuPathDB" id="PlasmoDB:PocGH01_00054700"/>
<accession>A0A1A8XBH8</accession>
<gene>
    <name evidence="1" type="ORF">POVCU1_072090</name>
</gene>
<dbReference type="AlphaFoldDB" id="A0A1A8XBH8"/>
<evidence type="ECO:0000313" key="2">
    <source>
        <dbReference type="Proteomes" id="UP000078546"/>
    </source>
</evidence>
<protein>
    <submittedName>
        <fullName evidence="1">PIR Superfamily Protein</fullName>
    </submittedName>
</protein>